<name>A0A0A9HRK8_ARUDO</name>
<dbReference type="EMBL" id="GBRH01158529">
    <property type="protein sequence ID" value="JAE39367.1"/>
    <property type="molecule type" value="Transcribed_RNA"/>
</dbReference>
<reference evidence="1" key="2">
    <citation type="journal article" date="2015" name="Data Brief">
        <title>Shoot transcriptome of the giant reed, Arundo donax.</title>
        <authorList>
            <person name="Barrero R.A."/>
            <person name="Guerrero F.D."/>
            <person name="Moolhuijzen P."/>
            <person name="Goolsby J.A."/>
            <person name="Tidwell J."/>
            <person name="Bellgard S.E."/>
            <person name="Bellgard M.I."/>
        </authorList>
    </citation>
    <scope>NUCLEOTIDE SEQUENCE</scope>
    <source>
        <tissue evidence="1">Shoot tissue taken approximately 20 cm above the soil surface</tissue>
    </source>
</reference>
<evidence type="ECO:0000313" key="1">
    <source>
        <dbReference type="EMBL" id="JAE39367.1"/>
    </source>
</evidence>
<organism evidence="1">
    <name type="scientific">Arundo donax</name>
    <name type="common">Giant reed</name>
    <name type="synonym">Donax arundinaceus</name>
    <dbReference type="NCBI Taxonomy" id="35708"/>
    <lineage>
        <taxon>Eukaryota</taxon>
        <taxon>Viridiplantae</taxon>
        <taxon>Streptophyta</taxon>
        <taxon>Embryophyta</taxon>
        <taxon>Tracheophyta</taxon>
        <taxon>Spermatophyta</taxon>
        <taxon>Magnoliopsida</taxon>
        <taxon>Liliopsida</taxon>
        <taxon>Poales</taxon>
        <taxon>Poaceae</taxon>
        <taxon>PACMAD clade</taxon>
        <taxon>Arundinoideae</taxon>
        <taxon>Arundineae</taxon>
        <taxon>Arundo</taxon>
    </lineage>
</organism>
<sequence>MEESCSSSGRQEDAAPPWAPGEATAFRRFASAAASGRSLEASPSAAGNGVAARVSSLHGVRRKSVRLGLLPLVLLLPNHQIPGNCKEVACYCS</sequence>
<dbReference type="AlphaFoldDB" id="A0A0A9HRK8"/>
<reference evidence="1" key="1">
    <citation type="submission" date="2014-09" db="EMBL/GenBank/DDBJ databases">
        <authorList>
            <person name="Magalhaes I.L.F."/>
            <person name="Oliveira U."/>
            <person name="Santos F.R."/>
            <person name="Vidigal T.H.D.A."/>
            <person name="Brescovit A.D."/>
            <person name="Santos A.J."/>
        </authorList>
    </citation>
    <scope>NUCLEOTIDE SEQUENCE</scope>
    <source>
        <tissue evidence="1">Shoot tissue taken approximately 20 cm above the soil surface</tissue>
    </source>
</reference>
<accession>A0A0A9HRK8</accession>
<protein>
    <submittedName>
        <fullName evidence="1">Uncharacterized protein</fullName>
    </submittedName>
</protein>
<proteinExistence type="predicted"/>